<evidence type="ECO:0000313" key="2">
    <source>
        <dbReference type="Proteomes" id="UP000655044"/>
    </source>
</evidence>
<keyword evidence="2" id="KW-1185">Reference proteome</keyword>
<proteinExistence type="predicted"/>
<dbReference type="Proteomes" id="UP000655044">
    <property type="component" value="Unassembled WGS sequence"/>
</dbReference>
<dbReference type="EMBL" id="BOOI01000038">
    <property type="protein sequence ID" value="GIH85769.1"/>
    <property type="molecule type" value="Genomic_DNA"/>
</dbReference>
<dbReference type="AlphaFoldDB" id="A0A8J3S2V4"/>
<dbReference type="InterPro" id="IPR058966">
    <property type="entry name" value="MJECL33-like"/>
</dbReference>
<dbReference type="Pfam" id="PF25924">
    <property type="entry name" value="MJECL33"/>
    <property type="match status" value="1"/>
</dbReference>
<reference evidence="1" key="1">
    <citation type="submission" date="2021-01" db="EMBL/GenBank/DDBJ databases">
        <title>Whole genome shotgun sequence of Planobispora rosea NBRC 15558.</title>
        <authorList>
            <person name="Komaki H."/>
            <person name="Tamura T."/>
        </authorList>
    </citation>
    <scope>NUCLEOTIDE SEQUENCE</scope>
    <source>
        <strain evidence="1">NBRC 15558</strain>
    </source>
</reference>
<accession>A0A8J3S2V4</accession>
<name>A0A8J3S2V4_PLARO</name>
<evidence type="ECO:0000313" key="1">
    <source>
        <dbReference type="EMBL" id="GIH85769.1"/>
    </source>
</evidence>
<gene>
    <name evidence="1" type="ORF">Pro02_41770</name>
</gene>
<organism evidence="1 2">
    <name type="scientific">Planobispora rosea</name>
    <dbReference type="NCBI Taxonomy" id="35762"/>
    <lineage>
        <taxon>Bacteria</taxon>
        <taxon>Bacillati</taxon>
        <taxon>Actinomycetota</taxon>
        <taxon>Actinomycetes</taxon>
        <taxon>Streptosporangiales</taxon>
        <taxon>Streptosporangiaceae</taxon>
        <taxon>Planobispora</taxon>
    </lineage>
</organism>
<dbReference type="RefSeq" id="WP_189242739.1">
    <property type="nucleotide sequence ID" value="NZ_BMQP01000020.1"/>
</dbReference>
<protein>
    <submittedName>
        <fullName evidence="1">Uncharacterized protein</fullName>
    </submittedName>
</protein>
<sequence>MSGRRNAIIPLLSNAESYFDFFDGLINETSEKLEKRQLPGGLLKSYLLETVGDSNSISSFIKIVERSELSCEPIGSDGRIFRVTDSSRQGIAVIERIGNRYLSFYTLLPSSESDRLVRKAVAANPMIDHLWLSSQSFHALWNHVRSTNSGKRYGKITFEHESIYDFPDDELEDGEPSHFEDEKRASRFTMVDRLDVIEAQMEPLRETYAPLASITHLRIPAAARGGHDLYYDGKVTNRSDSFLDHRATLLNVVDMYKRLTATVEEKLWTSSSTTGGGDFVLNNAVAELVFSQPLSEDTFRRWVISLFNNRRNRFRISGFHTWLSDRKVHANAIDQHLWQPIILEMTNERLIAVLPEGTCGNTINRLVSNIQRFVDPKVRAYIGDSEYSTLVPIGGQAKVG</sequence>
<comment type="caution">
    <text evidence="1">The sequence shown here is derived from an EMBL/GenBank/DDBJ whole genome shotgun (WGS) entry which is preliminary data.</text>
</comment>